<dbReference type="EMBL" id="CAKOAT010132266">
    <property type="protein sequence ID" value="CAH8337181.1"/>
    <property type="molecule type" value="Genomic_DNA"/>
</dbReference>
<dbReference type="Pfam" id="PF08646">
    <property type="entry name" value="Rep_fac-A_C"/>
    <property type="match status" value="1"/>
</dbReference>
<evidence type="ECO:0000313" key="2">
    <source>
        <dbReference type="EMBL" id="CAH8337181.1"/>
    </source>
</evidence>
<comment type="caution">
    <text evidence="2">The sequence shown here is derived from an EMBL/GenBank/DDBJ whole genome shotgun (WGS) entry which is preliminary data.</text>
</comment>
<gene>
    <name evidence="2" type="ORF">ERUC_LOCUS14198</name>
</gene>
<accession>A0ABC8JR11</accession>
<protein>
    <recommendedName>
        <fullName evidence="1">Replication factor A C-terminal domain-containing protein</fullName>
    </recommendedName>
</protein>
<organism evidence="2 3">
    <name type="scientific">Eruca vesicaria subsp. sativa</name>
    <name type="common">Garden rocket</name>
    <name type="synonym">Eruca sativa</name>
    <dbReference type="NCBI Taxonomy" id="29727"/>
    <lineage>
        <taxon>Eukaryota</taxon>
        <taxon>Viridiplantae</taxon>
        <taxon>Streptophyta</taxon>
        <taxon>Embryophyta</taxon>
        <taxon>Tracheophyta</taxon>
        <taxon>Spermatophyta</taxon>
        <taxon>Magnoliopsida</taxon>
        <taxon>eudicotyledons</taxon>
        <taxon>Gunneridae</taxon>
        <taxon>Pentapetalae</taxon>
        <taxon>rosids</taxon>
        <taxon>malvids</taxon>
        <taxon>Brassicales</taxon>
        <taxon>Brassicaceae</taxon>
        <taxon>Brassiceae</taxon>
        <taxon>Eruca</taxon>
    </lineage>
</organism>
<dbReference type="SUPFAM" id="SSF50249">
    <property type="entry name" value="Nucleic acid-binding proteins"/>
    <property type="match status" value="1"/>
</dbReference>
<dbReference type="AlphaFoldDB" id="A0ABC8JR11"/>
<dbReference type="InterPro" id="IPR012340">
    <property type="entry name" value="NA-bd_OB-fold"/>
</dbReference>
<dbReference type="InterPro" id="IPR013955">
    <property type="entry name" value="Rep_factor-A_C"/>
</dbReference>
<dbReference type="PANTHER" id="PTHR47165">
    <property type="entry name" value="OS03G0429900 PROTEIN"/>
    <property type="match status" value="1"/>
</dbReference>
<evidence type="ECO:0000313" key="3">
    <source>
        <dbReference type="Proteomes" id="UP001642260"/>
    </source>
</evidence>
<feature type="domain" description="Replication factor A C-terminal" evidence="1">
    <location>
        <begin position="186"/>
        <end position="323"/>
    </location>
</feature>
<reference evidence="2 3" key="1">
    <citation type="submission" date="2022-03" db="EMBL/GenBank/DDBJ databases">
        <authorList>
            <person name="Macdonald S."/>
            <person name="Ahmed S."/>
            <person name="Newling K."/>
        </authorList>
    </citation>
    <scope>NUCLEOTIDE SEQUENCE [LARGE SCALE GENOMIC DNA]</scope>
</reference>
<dbReference type="PANTHER" id="PTHR47165:SF4">
    <property type="entry name" value="OS03G0429900 PROTEIN"/>
    <property type="match status" value="1"/>
</dbReference>
<dbReference type="Proteomes" id="UP001642260">
    <property type="component" value="Unassembled WGS sequence"/>
</dbReference>
<dbReference type="Gene3D" id="2.40.50.140">
    <property type="entry name" value="Nucleic acid-binding proteins"/>
    <property type="match status" value="1"/>
</dbReference>
<evidence type="ECO:0000259" key="1">
    <source>
        <dbReference type="Pfam" id="PF08646"/>
    </source>
</evidence>
<name>A0ABC8JR11_ERUVS</name>
<keyword evidence="3" id="KW-1185">Reference proteome</keyword>
<sequence>MANQTAVTTAQAPSLRLFSKVSARPGDSKLIFRLIHFWEARNNSNEGILLGFDMLIIDEELCVDALFSSEFLIVWLSISTVAQGFIPKNRLSRYENDLGHGCIYTLTNFFASNNKVMYCVDNQKLYFTTLSHHLINSYSSRLAANPPAASSVNKVEIVKVETLKMRGNATFIKREPQNTYATLIAYFDCIATTDDVKLGTEWYFIACKDCQTKLNQGPTTFICPKCRNENATAIANFRVELSVYDNEEQSMFIILGDAGKELKSRRETELIDKYAEENGGDGAEHEVPLPQCFIDTIVQTHKFRIKVAHFNFTSKMTLTVTKLVSPAVLPPKDRPADMSALPPASELTLLLSILYGSFLCRILTDDRFHAYRQMKIVALAISQFPRVIKIPNSIEIHTNRTTQDLTMSFYRRIQEFWAEQRTPAVSGLVITPFPFSESENHRGIDIIGSLNDQAIDLSQKPEYDTKTIQRRRRLI</sequence>
<proteinExistence type="predicted"/>